<accession>A0A4C1Z5G3</accession>
<dbReference type="AlphaFoldDB" id="A0A4C1Z5G3"/>
<dbReference type="OrthoDB" id="1470350at2759"/>
<dbReference type="Gene3D" id="1.10.630.10">
    <property type="entry name" value="Cytochrome P450"/>
    <property type="match status" value="1"/>
</dbReference>
<dbReference type="SUPFAM" id="SSF48264">
    <property type="entry name" value="Cytochrome P450"/>
    <property type="match status" value="1"/>
</dbReference>
<dbReference type="GO" id="GO:0016712">
    <property type="term" value="F:oxidoreductase activity, acting on paired donors, with incorporation or reduction of molecular oxygen, reduced flavin or flavoprotein as one donor, and incorporation of one atom of oxygen"/>
    <property type="evidence" value="ECO:0007669"/>
    <property type="project" value="UniProtKB-EC"/>
</dbReference>
<comment type="caution">
    <text evidence="15">The sequence shown here is derived from an EMBL/GenBank/DDBJ whole genome shotgun (WGS) entry which is preliminary data.</text>
</comment>
<evidence type="ECO:0000256" key="10">
    <source>
        <dbReference type="ARBA" id="ARBA00023002"/>
    </source>
</evidence>
<evidence type="ECO:0000256" key="6">
    <source>
        <dbReference type="ARBA" id="ARBA00022617"/>
    </source>
</evidence>
<comment type="similarity">
    <text evidence="4">Belongs to the cytochrome P450 family.</text>
</comment>
<keyword evidence="6" id="KW-0349">Heme</keyword>
<dbReference type="InterPro" id="IPR036396">
    <property type="entry name" value="Cyt_P450_sf"/>
</dbReference>
<dbReference type="InterPro" id="IPR001128">
    <property type="entry name" value="Cyt_P450"/>
</dbReference>
<dbReference type="GO" id="GO:0005506">
    <property type="term" value="F:iron ion binding"/>
    <property type="evidence" value="ECO:0007669"/>
    <property type="project" value="InterPro"/>
</dbReference>
<evidence type="ECO:0000256" key="7">
    <source>
        <dbReference type="ARBA" id="ARBA00022723"/>
    </source>
</evidence>
<keyword evidence="10" id="KW-0560">Oxidoreductase</keyword>
<dbReference type="STRING" id="151549.A0A4C1Z5G3"/>
<keyword evidence="7" id="KW-0479">Metal-binding</keyword>
<evidence type="ECO:0000256" key="3">
    <source>
        <dbReference type="ARBA" id="ARBA00004406"/>
    </source>
</evidence>
<keyword evidence="13" id="KW-0472">Membrane</keyword>
<dbReference type="GO" id="GO:0005789">
    <property type="term" value="C:endoplasmic reticulum membrane"/>
    <property type="evidence" value="ECO:0007669"/>
    <property type="project" value="UniProtKB-SubCell"/>
</dbReference>
<evidence type="ECO:0000313" key="15">
    <source>
        <dbReference type="EMBL" id="GBP82159.1"/>
    </source>
</evidence>
<sequence length="247" mass="27093">MSVKQEAATADACSREITTSARVITKHAMLIARSACARESLMLVAQRTLVVRSPALVRRMCVADFAHFVDRGFFFNKNVDPLAGSVLFLTGAEWRSLRAKITPIFSPNKLKGMLPLIENTAEEFVVRLRRLLSVSRAPAGARAKDVVELFDGTEFDSRAGPSHTATVDSEKLVGGYTADAIVPCAFGLKSNVMDNDDDPFAVALQAFYEMSPYNIFEKAYDLAFHAGLVLGGGHTNDRRYQRDDSVP</sequence>
<evidence type="ECO:0000256" key="13">
    <source>
        <dbReference type="ARBA" id="ARBA00023136"/>
    </source>
</evidence>
<evidence type="ECO:0000256" key="14">
    <source>
        <dbReference type="ARBA" id="ARBA00047827"/>
    </source>
</evidence>
<keyword evidence="8" id="KW-0256">Endoplasmic reticulum</keyword>
<keyword evidence="16" id="KW-1185">Reference proteome</keyword>
<organism evidence="15 16">
    <name type="scientific">Eumeta variegata</name>
    <name type="common">Bagworm moth</name>
    <name type="synonym">Eumeta japonica</name>
    <dbReference type="NCBI Taxonomy" id="151549"/>
    <lineage>
        <taxon>Eukaryota</taxon>
        <taxon>Metazoa</taxon>
        <taxon>Ecdysozoa</taxon>
        <taxon>Arthropoda</taxon>
        <taxon>Hexapoda</taxon>
        <taxon>Insecta</taxon>
        <taxon>Pterygota</taxon>
        <taxon>Neoptera</taxon>
        <taxon>Endopterygota</taxon>
        <taxon>Lepidoptera</taxon>
        <taxon>Glossata</taxon>
        <taxon>Ditrysia</taxon>
        <taxon>Tineoidea</taxon>
        <taxon>Psychidae</taxon>
        <taxon>Oiketicinae</taxon>
        <taxon>Eumeta</taxon>
    </lineage>
</organism>
<evidence type="ECO:0000256" key="4">
    <source>
        <dbReference type="ARBA" id="ARBA00010617"/>
    </source>
</evidence>
<proteinExistence type="inferred from homology"/>
<dbReference type="Proteomes" id="UP000299102">
    <property type="component" value="Unassembled WGS sequence"/>
</dbReference>
<evidence type="ECO:0000256" key="9">
    <source>
        <dbReference type="ARBA" id="ARBA00022848"/>
    </source>
</evidence>
<keyword evidence="9" id="KW-0492">Microsome</keyword>
<gene>
    <name evidence="15" type="primary">Cyp6a23</name>
    <name evidence="15" type="ORF">EVAR_65355_1</name>
</gene>
<evidence type="ECO:0000256" key="11">
    <source>
        <dbReference type="ARBA" id="ARBA00023004"/>
    </source>
</evidence>
<protein>
    <recommendedName>
        <fullName evidence="5">unspecific monooxygenase</fullName>
        <ecNumber evidence="5">1.14.14.1</ecNumber>
    </recommendedName>
</protein>
<reference evidence="15 16" key="1">
    <citation type="journal article" date="2019" name="Commun. Biol.">
        <title>The bagworm genome reveals a unique fibroin gene that provides high tensile strength.</title>
        <authorList>
            <person name="Kono N."/>
            <person name="Nakamura H."/>
            <person name="Ohtoshi R."/>
            <person name="Tomita M."/>
            <person name="Numata K."/>
            <person name="Arakawa K."/>
        </authorList>
    </citation>
    <scope>NUCLEOTIDE SEQUENCE [LARGE SCALE GENOMIC DNA]</scope>
</reference>
<dbReference type="EC" id="1.14.14.1" evidence="5"/>
<dbReference type="PANTHER" id="PTHR24292:SF54">
    <property type="entry name" value="CYP9F3-RELATED"/>
    <property type="match status" value="1"/>
</dbReference>
<dbReference type="PANTHER" id="PTHR24292">
    <property type="entry name" value="CYTOCHROME P450"/>
    <property type="match status" value="1"/>
</dbReference>
<evidence type="ECO:0000256" key="8">
    <source>
        <dbReference type="ARBA" id="ARBA00022824"/>
    </source>
</evidence>
<comment type="subcellular location">
    <subcellularLocation>
        <location evidence="3">Endoplasmic reticulum membrane</location>
        <topology evidence="3">Peripheral membrane protein</topology>
    </subcellularLocation>
    <subcellularLocation>
        <location evidence="2">Microsome membrane</location>
        <topology evidence="2">Peripheral membrane protein</topology>
    </subcellularLocation>
</comment>
<dbReference type="InterPro" id="IPR050476">
    <property type="entry name" value="Insect_CytP450_Detox"/>
</dbReference>
<evidence type="ECO:0000256" key="12">
    <source>
        <dbReference type="ARBA" id="ARBA00023033"/>
    </source>
</evidence>
<comment type="catalytic activity">
    <reaction evidence="14">
        <text>an organic molecule + reduced [NADPH--hemoprotein reductase] + O2 = an alcohol + oxidized [NADPH--hemoprotein reductase] + H2O + H(+)</text>
        <dbReference type="Rhea" id="RHEA:17149"/>
        <dbReference type="Rhea" id="RHEA-COMP:11964"/>
        <dbReference type="Rhea" id="RHEA-COMP:11965"/>
        <dbReference type="ChEBI" id="CHEBI:15377"/>
        <dbReference type="ChEBI" id="CHEBI:15378"/>
        <dbReference type="ChEBI" id="CHEBI:15379"/>
        <dbReference type="ChEBI" id="CHEBI:30879"/>
        <dbReference type="ChEBI" id="CHEBI:57618"/>
        <dbReference type="ChEBI" id="CHEBI:58210"/>
        <dbReference type="ChEBI" id="CHEBI:142491"/>
        <dbReference type="EC" id="1.14.14.1"/>
    </reaction>
</comment>
<dbReference type="Pfam" id="PF00067">
    <property type="entry name" value="p450"/>
    <property type="match status" value="1"/>
</dbReference>
<evidence type="ECO:0000256" key="5">
    <source>
        <dbReference type="ARBA" id="ARBA00012109"/>
    </source>
</evidence>
<comment type="cofactor">
    <cofactor evidence="1">
        <name>heme</name>
        <dbReference type="ChEBI" id="CHEBI:30413"/>
    </cofactor>
</comment>
<dbReference type="EMBL" id="BGZK01001550">
    <property type="protein sequence ID" value="GBP82159.1"/>
    <property type="molecule type" value="Genomic_DNA"/>
</dbReference>
<keyword evidence="11" id="KW-0408">Iron</keyword>
<name>A0A4C1Z5G3_EUMVA</name>
<evidence type="ECO:0000313" key="16">
    <source>
        <dbReference type="Proteomes" id="UP000299102"/>
    </source>
</evidence>
<evidence type="ECO:0000256" key="2">
    <source>
        <dbReference type="ARBA" id="ARBA00004174"/>
    </source>
</evidence>
<keyword evidence="12" id="KW-0503">Monooxygenase</keyword>
<dbReference type="GO" id="GO:0020037">
    <property type="term" value="F:heme binding"/>
    <property type="evidence" value="ECO:0007669"/>
    <property type="project" value="InterPro"/>
</dbReference>
<evidence type="ECO:0000256" key="1">
    <source>
        <dbReference type="ARBA" id="ARBA00001971"/>
    </source>
</evidence>